<proteinExistence type="predicted"/>
<name>A0AAD8RE78_LOLMU</name>
<protein>
    <recommendedName>
        <fullName evidence="3">Gag-pol polyprotein</fullName>
    </recommendedName>
</protein>
<dbReference type="PANTHER" id="PTHR35046:SF26">
    <property type="entry name" value="RNA-DIRECTED DNA POLYMERASE"/>
    <property type="match status" value="1"/>
</dbReference>
<dbReference type="InterPro" id="IPR021109">
    <property type="entry name" value="Peptidase_aspartic_dom_sf"/>
</dbReference>
<accession>A0AAD8RE78</accession>
<evidence type="ECO:0000313" key="1">
    <source>
        <dbReference type="EMBL" id="KAK1618597.1"/>
    </source>
</evidence>
<dbReference type="EMBL" id="JAUUTY010000006">
    <property type="protein sequence ID" value="KAK1618597.1"/>
    <property type="molecule type" value="Genomic_DNA"/>
</dbReference>
<keyword evidence="2" id="KW-1185">Reference proteome</keyword>
<dbReference type="Gene3D" id="2.40.70.10">
    <property type="entry name" value="Acid Proteases"/>
    <property type="match status" value="1"/>
</dbReference>
<dbReference type="Proteomes" id="UP001231189">
    <property type="component" value="Unassembled WGS sequence"/>
</dbReference>
<reference evidence="1" key="1">
    <citation type="submission" date="2023-07" db="EMBL/GenBank/DDBJ databases">
        <title>A chromosome-level genome assembly of Lolium multiflorum.</title>
        <authorList>
            <person name="Chen Y."/>
            <person name="Copetti D."/>
            <person name="Kolliker R."/>
            <person name="Studer B."/>
        </authorList>
    </citation>
    <scope>NUCLEOTIDE SEQUENCE</scope>
    <source>
        <strain evidence="1">02402/16</strain>
        <tissue evidence="1">Leaf</tissue>
    </source>
</reference>
<evidence type="ECO:0008006" key="3">
    <source>
        <dbReference type="Google" id="ProtNLM"/>
    </source>
</evidence>
<evidence type="ECO:0000313" key="2">
    <source>
        <dbReference type="Proteomes" id="UP001231189"/>
    </source>
</evidence>
<dbReference type="Pfam" id="PF14223">
    <property type="entry name" value="Retrotran_gag_2"/>
    <property type="match status" value="1"/>
</dbReference>
<organism evidence="1 2">
    <name type="scientific">Lolium multiflorum</name>
    <name type="common">Italian ryegrass</name>
    <name type="synonym">Lolium perenne subsp. multiflorum</name>
    <dbReference type="NCBI Taxonomy" id="4521"/>
    <lineage>
        <taxon>Eukaryota</taxon>
        <taxon>Viridiplantae</taxon>
        <taxon>Streptophyta</taxon>
        <taxon>Embryophyta</taxon>
        <taxon>Tracheophyta</taxon>
        <taxon>Spermatophyta</taxon>
        <taxon>Magnoliopsida</taxon>
        <taxon>Liliopsida</taxon>
        <taxon>Poales</taxon>
        <taxon>Poaceae</taxon>
        <taxon>BOP clade</taxon>
        <taxon>Pooideae</taxon>
        <taxon>Poodae</taxon>
        <taxon>Poeae</taxon>
        <taxon>Poeae Chloroplast Group 2 (Poeae type)</taxon>
        <taxon>Loliodinae</taxon>
        <taxon>Loliinae</taxon>
        <taxon>Lolium</taxon>
    </lineage>
</organism>
<dbReference type="CDD" id="cd00303">
    <property type="entry name" value="retropepsin_like"/>
    <property type="match status" value="1"/>
</dbReference>
<gene>
    <name evidence="1" type="ORF">QYE76_024114</name>
</gene>
<sequence>MALLDGTDADPAKTIEVEDAEKKKVIVENPAYVGWLARDQQVLRFLLNTLSPDILIHLLDVSSTTEAWSAINSMFKTASRTKAQHLHEKLNDTTKLSMTADSYYTKMKGFASELSALGKPVEDDEMLGYLLHGLDKTEYNALITSRTLLVVVVSSSIVHAVALRHPAATLLHVAGPLTMLLTVVVEVATIESERMIVAIGAVMSARMIVGMIAVTDAEMMVEVIDVVQGIIGLRSSWEDFKRFLCDNFKCALLSKPVVCSNTAVEEVVPVQTVTKERKPSSDTKSTTVTVEEDVPLSGLNMQLKKVQDDACKTVDKGQRWSLFQTQCIIKGKACKLIIDGGSCTNGISKAMVAALGLSTWRLPEPKRLEWLNSCGMLKITHKVRVPFIVDEYVDEIECDVLPLEVCGLLLGRPWQYDRNVTHAGRANTYSFMHSGKHRTLKPLGDDHIKSDVELVMRKEKLHKPKVLPEVHDVPSIDVGDVSSMHVDDKPVLVGDKPDEATLVVDVDVTACATVPVCVDASIQTDDICVMIFQYMWRRCAWEEWEASTSVETVGSDTTVLGVLQFSFSRHRGYIKARMDV</sequence>
<dbReference type="PANTHER" id="PTHR35046">
    <property type="entry name" value="ZINC KNUCKLE (CCHC-TYPE) FAMILY PROTEIN"/>
    <property type="match status" value="1"/>
</dbReference>
<dbReference type="AlphaFoldDB" id="A0AAD8RE78"/>
<comment type="caution">
    <text evidence="1">The sequence shown here is derived from an EMBL/GenBank/DDBJ whole genome shotgun (WGS) entry which is preliminary data.</text>
</comment>